<name>A0A8H7ESN8_9FUNG</name>
<evidence type="ECO:0000313" key="3">
    <source>
        <dbReference type="EMBL" id="KAF7725183.1"/>
    </source>
</evidence>
<reference evidence="3" key="1">
    <citation type="submission" date="2020-01" db="EMBL/GenBank/DDBJ databases">
        <title>Genome Sequencing of Three Apophysomyces-Like Fungal Strains Confirms a Novel Fungal Genus in the Mucoromycota with divergent Burkholderia-like Endosymbiotic Bacteria.</title>
        <authorList>
            <person name="Stajich J.E."/>
            <person name="Macias A.M."/>
            <person name="Carter-House D."/>
            <person name="Lovett B."/>
            <person name="Kasson L.R."/>
            <person name="Berry K."/>
            <person name="Grigoriev I."/>
            <person name="Chang Y."/>
            <person name="Spatafora J."/>
            <person name="Kasson M.T."/>
        </authorList>
    </citation>
    <scope>NUCLEOTIDE SEQUENCE</scope>
    <source>
        <strain evidence="3">NRRL A-21654</strain>
    </source>
</reference>
<sequence length="263" mass="29202">MSTASSTGYNTAIHPLDPSAEEHNESDAAQALVQLQGFQSYGQRQKLPSLACLVIENTECSSQPMSTSITYTSSCRSSFPSSSLPFINTISPSLSAFQPPVTTSKSEPTSLPSSSGPFTFSEVAGHKDHPCLPRPRNKSIQSDGHGRSLRSLSRRKSSGYRDYLSYKTEPQMNAEGKRKFSGTASESISKKPRWKNSERLLLFEAIAKVKQLDDMTSYSWDKIAESVGRSNKACKDQWRREVLPAIRKNLEVDNSDNHMEENR</sequence>
<evidence type="ECO:0000259" key="2">
    <source>
        <dbReference type="PROSITE" id="PS50090"/>
    </source>
</evidence>
<evidence type="ECO:0000256" key="1">
    <source>
        <dbReference type="SAM" id="MobiDB-lite"/>
    </source>
</evidence>
<protein>
    <recommendedName>
        <fullName evidence="2">Myb-like domain-containing protein</fullName>
    </recommendedName>
</protein>
<feature type="compositionally biased region" description="Low complexity" evidence="1">
    <location>
        <begin position="102"/>
        <end position="117"/>
    </location>
</feature>
<dbReference type="InterPro" id="IPR009057">
    <property type="entry name" value="Homeodomain-like_sf"/>
</dbReference>
<evidence type="ECO:0000313" key="4">
    <source>
        <dbReference type="Proteomes" id="UP000605846"/>
    </source>
</evidence>
<comment type="caution">
    <text evidence="3">The sequence shown here is derived from an EMBL/GenBank/DDBJ whole genome shotgun (WGS) entry which is preliminary data.</text>
</comment>
<dbReference type="OrthoDB" id="2384577at2759"/>
<feature type="region of interest" description="Disordered" evidence="1">
    <location>
        <begin position="1"/>
        <end position="26"/>
    </location>
</feature>
<dbReference type="Proteomes" id="UP000605846">
    <property type="component" value="Unassembled WGS sequence"/>
</dbReference>
<dbReference type="SMART" id="SM00717">
    <property type="entry name" value="SANT"/>
    <property type="match status" value="1"/>
</dbReference>
<organism evidence="3 4">
    <name type="scientific">Apophysomyces ossiformis</name>
    <dbReference type="NCBI Taxonomy" id="679940"/>
    <lineage>
        <taxon>Eukaryota</taxon>
        <taxon>Fungi</taxon>
        <taxon>Fungi incertae sedis</taxon>
        <taxon>Mucoromycota</taxon>
        <taxon>Mucoromycotina</taxon>
        <taxon>Mucoromycetes</taxon>
        <taxon>Mucorales</taxon>
        <taxon>Mucorineae</taxon>
        <taxon>Mucoraceae</taxon>
        <taxon>Apophysomyces</taxon>
    </lineage>
</organism>
<feature type="compositionally biased region" description="Polar residues" evidence="1">
    <location>
        <begin position="1"/>
        <end position="10"/>
    </location>
</feature>
<feature type="domain" description="Myb-like" evidence="2">
    <location>
        <begin position="186"/>
        <end position="242"/>
    </location>
</feature>
<gene>
    <name evidence="3" type="ORF">EC973_000349</name>
</gene>
<dbReference type="CDD" id="cd00167">
    <property type="entry name" value="SANT"/>
    <property type="match status" value="1"/>
</dbReference>
<dbReference type="SUPFAM" id="SSF46689">
    <property type="entry name" value="Homeodomain-like"/>
    <property type="match status" value="1"/>
</dbReference>
<dbReference type="InterPro" id="IPR001005">
    <property type="entry name" value="SANT/Myb"/>
</dbReference>
<dbReference type="AlphaFoldDB" id="A0A8H7ESN8"/>
<dbReference type="Gene3D" id="1.10.10.60">
    <property type="entry name" value="Homeodomain-like"/>
    <property type="match status" value="1"/>
</dbReference>
<proteinExistence type="predicted"/>
<keyword evidence="4" id="KW-1185">Reference proteome</keyword>
<dbReference type="EMBL" id="JABAYA010000102">
    <property type="protein sequence ID" value="KAF7725183.1"/>
    <property type="molecule type" value="Genomic_DNA"/>
</dbReference>
<accession>A0A8H7ESN8</accession>
<feature type="region of interest" description="Disordered" evidence="1">
    <location>
        <begin position="98"/>
        <end position="157"/>
    </location>
</feature>
<dbReference type="Pfam" id="PF00249">
    <property type="entry name" value="Myb_DNA-binding"/>
    <property type="match status" value="1"/>
</dbReference>
<dbReference type="PROSITE" id="PS50090">
    <property type="entry name" value="MYB_LIKE"/>
    <property type="match status" value="1"/>
</dbReference>